<feature type="region of interest" description="Disordered" evidence="1">
    <location>
        <begin position="242"/>
        <end position="261"/>
    </location>
</feature>
<dbReference type="PROSITE" id="PS00028">
    <property type="entry name" value="ZINC_FINGER_C2H2_1"/>
    <property type="match status" value="1"/>
</dbReference>
<evidence type="ECO:0000313" key="4">
    <source>
        <dbReference type="Proteomes" id="UP000835052"/>
    </source>
</evidence>
<reference evidence="3" key="1">
    <citation type="submission" date="2020-10" db="EMBL/GenBank/DDBJ databases">
        <authorList>
            <person name="Kikuchi T."/>
        </authorList>
    </citation>
    <scope>NUCLEOTIDE SEQUENCE</scope>
    <source>
        <strain evidence="3">NKZ352</strain>
    </source>
</reference>
<feature type="compositionally biased region" description="Low complexity" evidence="1">
    <location>
        <begin position="207"/>
        <end position="223"/>
    </location>
</feature>
<evidence type="ECO:0000256" key="1">
    <source>
        <dbReference type="SAM" id="MobiDB-lite"/>
    </source>
</evidence>
<keyword evidence="4" id="KW-1185">Reference proteome</keyword>
<comment type="caution">
    <text evidence="3">The sequence shown here is derived from an EMBL/GenBank/DDBJ whole genome shotgun (WGS) entry which is preliminary data.</text>
</comment>
<feature type="domain" description="C2H2-type" evidence="2">
    <location>
        <begin position="660"/>
        <end position="683"/>
    </location>
</feature>
<feature type="region of interest" description="Disordered" evidence="1">
    <location>
        <begin position="117"/>
        <end position="224"/>
    </location>
</feature>
<dbReference type="Proteomes" id="UP000835052">
    <property type="component" value="Unassembled WGS sequence"/>
</dbReference>
<protein>
    <recommendedName>
        <fullName evidence="2">C2H2-type domain-containing protein</fullName>
    </recommendedName>
</protein>
<sequence>MISGPNWSTNPLNSVTSEEEELAFVGPQYLVPVLTGPVEMLLRPLHPGGSILFRNQRRRFTVETDGGDGEFKENSRLIAGAVSLGLVLDVFKMFLSPLRSLKRGLLELRNARLCHAEQSRQRHHVDCPTPRLEKSPVSPKVVVKKKRGRPPGPSRQRAAKKAPILEDESEESQDGSKANRKAKRRYLGQEHNAAKRTRKLTDRDSATPSHVSRSRSPSTSTSSCFKYEDLGAPLILKYDDVSPSTPTARRPNLSSAASVTSSIRQGSYSSAISLLIDEEEQEQKPDREVIVVGPVAAPIVYEEDDDIIFIPQPKEEPEDEIQCIEPAPAQFRQPAPVPKVAPEVASSAPALSNAPDDSTLSLTEFSIKKLIFSFLNDLFTVDPELFCKTVVCLENDKKKEGLVYLMSATLNSRTNQYTEEFMELLANSNQDETYANADWRQYSNYTAEFRSRCSLADIMKDELSPKTFFEIIESIMDIEKQFLEYVASHEEINNDFTKQIVAEAVTSLIARIAASTFQMATLTHIHWAPAEYVRRRLRMIANGWQEFIRKGGLYKIMQFKMRSLEPSAFSEFVDKRLEETDDRLNLAISLLTIPADGLKNKILNEMEVSAEEFEFMVTNTTFDDNKHYSYPCTQCRGLVPRFRDEESLEIHNRLLHSTDCDCHMCFDDFPNKTALTLHILIKHQGDLSAEDE</sequence>
<proteinExistence type="predicted"/>
<dbReference type="SMART" id="SM00355">
    <property type="entry name" value="ZnF_C2H2"/>
    <property type="match status" value="2"/>
</dbReference>
<dbReference type="InterPro" id="IPR013087">
    <property type="entry name" value="Znf_C2H2_type"/>
</dbReference>
<evidence type="ECO:0000313" key="3">
    <source>
        <dbReference type="EMBL" id="CAD6191568.1"/>
    </source>
</evidence>
<evidence type="ECO:0000259" key="2">
    <source>
        <dbReference type="PROSITE" id="PS00028"/>
    </source>
</evidence>
<feature type="compositionally biased region" description="Basic and acidic residues" evidence="1">
    <location>
        <begin position="117"/>
        <end position="134"/>
    </location>
</feature>
<gene>
    <name evidence="3" type="ORF">CAUJ_LOCUS7487</name>
</gene>
<accession>A0A8S1HAH8</accession>
<dbReference type="AlphaFoldDB" id="A0A8S1HAH8"/>
<dbReference type="EMBL" id="CAJGYM010000022">
    <property type="protein sequence ID" value="CAD6191568.1"/>
    <property type="molecule type" value="Genomic_DNA"/>
</dbReference>
<organism evidence="3 4">
    <name type="scientific">Caenorhabditis auriculariae</name>
    <dbReference type="NCBI Taxonomy" id="2777116"/>
    <lineage>
        <taxon>Eukaryota</taxon>
        <taxon>Metazoa</taxon>
        <taxon>Ecdysozoa</taxon>
        <taxon>Nematoda</taxon>
        <taxon>Chromadorea</taxon>
        <taxon>Rhabditida</taxon>
        <taxon>Rhabditina</taxon>
        <taxon>Rhabditomorpha</taxon>
        <taxon>Rhabditoidea</taxon>
        <taxon>Rhabditidae</taxon>
        <taxon>Peloderinae</taxon>
        <taxon>Caenorhabditis</taxon>
    </lineage>
</organism>
<dbReference type="OrthoDB" id="8823111at2759"/>
<name>A0A8S1HAH8_9PELO</name>